<dbReference type="InterPro" id="IPR002204">
    <property type="entry name" value="3-OH-isobutyrate_DH-rel_CS"/>
</dbReference>
<name>A0ABT8ALU8_9HYPH</name>
<gene>
    <name evidence="7" type="ORF">QWZ18_09590</name>
</gene>
<dbReference type="InterPro" id="IPR013328">
    <property type="entry name" value="6PGD_dom2"/>
</dbReference>
<comment type="similarity">
    <text evidence="1">Belongs to the HIBADH-related family.</text>
</comment>
<feature type="compositionally biased region" description="Low complexity" evidence="4">
    <location>
        <begin position="297"/>
        <end position="311"/>
    </location>
</feature>
<evidence type="ECO:0000259" key="5">
    <source>
        <dbReference type="Pfam" id="PF03446"/>
    </source>
</evidence>
<dbReference type="SUPFAM" id="SSF48179">
    <property type="entry name" value="6-phosphogluconate dehydrogenase C-terminal domain-like"/>
    <property type="match status" value="1"/>
</dbReference>
<keyword evidence="2 7" id="KW-0560">Oxidoreductase</keyword>
<evidence type="ECO:0000256" key="4">
    <source>
        <dbReference type="SAM" id="MobiDB-lite"/>
    </source>
</evidence>
<dbReference type="Gene3D" id="1.10.1040.10">
    <property type="entry name" value="N-(1-d-carboxylethyl)-l-norvaline Dehydrogenase, domain 2"/>
    <property type="match status" value="1"/>
</dbReference>
<evidence type="ECO:0000313" key="7">
    <source>
        <dbReference type="EMBL" id="MDN3570878.1"/>
    </source>
</evidence>
<dbReference type="PROSITE" id="PS00895">
    <property type="entry name" value="3_HYDROXYISOBUT_DH"/>
    <property type="match status" value="1"/>
</dbReference>
<dbReference type="InterPro" id="IPR036291">
    <property type="entry name" value="NAD(P)-bd_dom_sf"/>
</dbReference>
<dbReference type="InterPro" id="IPR008927">
    <property type="entry name" value="6-PGluconate_DH-like_C_sf"/>
</dbReference>
<feature type="domain" description="3-hydroxyisobutyrate dehydrogenase-like NAD-binding" evidence="6">
    <location>
        <begin position="171"/>
        <end position="291"/>
    </location>
</feature>
<evidence type="ECO:0000256" key="1">
    <source>
        <dbReference type="ARBA" id="ARBA00009080"/>
    </source>
</evidence>
<evidence type="ECO:0000313" key="8">
    <source>
        <dbReference type="Proteomes" id="UP001244297"/>
    </source>
</evidence>
<keyword evidence="8" id="KW-1185">Reference proteome</keyword>
<protein>
    <submittedName>
        <fullName evidence="7">NAD(P)-dependent oxidoreductase</fullName>
        <ecNumber evidence="7">1.1.-.-</ecNumber>
    </submittedName>
</protein>
<dbReference type="InterPro" id="IPR015815">
    <property type="entry name" value="HIBADH-related"/>
</dbReference>
<dbReference type="Gene3D" id="3.40.50.720">
    <property type="entry name" value="NAD(P)-binding Rossmann-like Domain"/>
    <property type="match status" value="1"/>
</dbReference>
<dbReference type="PANTHER" id="PTHR43060">
    <property type="entry name" value="3-HYDROXYISOBUTYRATE DEHYDROGENASE-LIKE 1, MITOCHONDRIAL-RELATED"/>
    <property type="match status" value="1"/>
</dbReference>
<dbReference type="RefSeq" id="WP_290355581.1">
    <property type="nucleotide sequence ID" value="NZ_JAUFPT010000025.1"/>
</dbReference>
<dbReference type="Pfam" id="PF03446">
    <property type="entry name" value="NAD_binding_2"/>
    <property type="match status" value="1"/>
</dbReference>
<feature type="compositionally biased region" description="Basic residues" evidence="4">
    <location>
        <begin position="314"/>
        <end position="323"/>
    </location>
</feature>
<evidence type="ECO:0000256" key="2">
    <source>
        <dbReference type="ARBA" id="ARBA00023002"/>
    </source>
</evidence>
<dbReference type="InterPro" id="IPR029154">
    <property type="entry name" value="HIBADH-like_NADP-bd"/>
</dbReference>
<dbReference type="PANTHER" id="PTHR43060:SF15">
    <property type="entry name" value="3-HYDROXYISOBUTYRATE DEHYDROGENASE-LIKE 1, MITOCHONDRIAL-RELATED"/>
    <property type="match status" value="1"/>
</dbReference>
<feature type="domain" description="6-phosphogluconate dehydrogenase NADP-binding" evidence="5">
    <location>
        <begin position="9"/>
        <end position="167"/>
    </location>
</feature>
<comment type="caution">
    <text evidence="7">The sequence shown here is derived from an EMBL/GenBank/DDBJ whole genome shotgun (WGS) entry which is preliminary data.</text>
</comment>
<accession>A0ABT8ALU8</accession>
<sequence length="323" mass="32366">MALSTDLSRIAFIGLGAMGLPMATNLVAAGFDVRGYDLRPEGRAALATAGGTSIATPAEAAAGADALLLMVVNAAQAEAVLFTEGALDALAPDGLVVLMATCPPQSVERLAGRVAAAARRFVDAPVSGGVVGARAGTLTIMAAAPAGTLAALRPVLDALGDRIFQVGERPGQGATVKAVNQLLCGVHIAAAAEALALAGRVGVDLNVVLEILSGSSAASWMLRDRGPRMLEDAPTVTSAVDIFVKDLGIVLEAGRGAGAALPLAALAHQLFVSTSGRGDGAADDSQVVRAYRLLNGDDAPPSARPSAQSSARDARHRGSTAPD</sequence>
<organism evidence="7 8">
    <name type="scientific">Methylobacterium longum</name>
    <dbReference type="NCBI Taxonomy" id="767694"/>
    <lineage>
        <taxon>Bacteria</taxon>
        <taxon>Pseudomonadati</taxon>
        <taxon>Pseudomonadota</taxon>
        <taxon>Alphaproteobacteria</taxon>
        <taxon>Hyphomicrobiales</taxon>
        <taxon>Methylobacteriaceae</taxon>
        <taxon>Methylobacterium</taxon>
    </lineage>
</organism>
<keyword evidence="3" id="KW-0520">NAD</keyword>
<dbReference type="Proteomes" id="UP001244297">
    <property type="component" value="Unassembled WGS sequence"/>
</dbReference>
<dbReference type="PIRSF" id="PIRSF000103">
    <property type="entry name" value="HIBADH"/>
    <property type="match status" value="1"/>
</dbReference>
<evidence type="ECO:0000259" key="6">
    <source>
        <dbReference type="Pfam" id="PF14833"/>
    </source>
</evidence>
<dbReference type="Pfam" id="PF14833">
    <property type="entry name" value="NAD_binding_11"/>
    <property type="match status" value="1"/>
</dbReference>
<dbReference type="SUPFAM" id="SSF51735">
    <property type="entry name" value="NAD(P)-binding Rossmann-fold domains"/>
    <property type="match status" value="1"/>
</dbReference>
<reference evidence="8" key="1">
    <citation type="journal article" date="2019" name="Int. J. Syst. Evol. Microbiol.">
        <title>The Global Catalogue of Microorganisms (GCM) 10K type strain sequencing project: providing services to taxonomists for standard genome sequencing and annotation.</title>
        <authorList>
            <consortium name="The Broad Institute Genomics Platform"/>
            <consortium name="The Broad Institute Genome Sequencing Center for Infectious Disease"/>
            <person name="Wu L."/>
            <person name="Ma J."/>
        </authorList>
    </citation>
    <scope>NUCLEOTIDE SEQUENCE [LARGE SCALE GENOMIC DNA]</scope>
    <source>
        <strain evidence="8">CECT 7806</strain>
    </source>
</reference>
<evidence type="ECO:0000256" key="3">
    <source>
        <dbReference type="ARBA" id="ARBA00023027"/>
    </source>
</evidence>
<dbReference type="InterPro" id="IPR006115">
    <property type="entry name" value="6PGDH_NADP-bd"/>
</dbReference>
<dbReference type="EMBL" id="JAUFPT010000025">
    <property type="protein sequence ID" value="MDN3570878.1"/>
    <property type="molecule type" value="Genomic_DNA"/>
</dbReference>
<proteinExistence type="inferred from homology"/>
<dbReference type="GO" id="GO:0016491">
    <property type="term" value="F:oxidoreductase activity"/>
    <property type="evidence" value="ECO:0007669"/>
    <property type="project" value="UniProtKB-KW"/>
</dbReference>
<dbReference type="EC" id="1.1.-.-" evidence="7"/>
<feature type="region of interest" description="Disordered" evidence="4">
    <location>
        <begin position="294"/>
        <end position="323"/>
    </location>
</feature>